<reference evidence="1" key="2">
    <citation type="submission" date="2020-06" db="EMBL/GenBank/DDBJ databases">
        <authorList>
            <person name="Sheffer M."/>
        </authorList>
    </citation>
    <scope>NUCLEOTIDE SEQUENCE</scope>
</reference>
<dbReference type="Proteomes" id="UP000807504">
    <property type="component" value="Unassembled WGS sequence"/>
</dbReference>
<protein>
    <submittedName>
        <fullName evidence="1">Uncharacterized protein</fullName>
    </submittedName>
</protein>
<accession>A0A8T0ERG8</accession>
<sequence length="105" mass="11452">MCEQVLVQSGLGMCEQVLVQSGLGMCEQVLVQSDGDVRERRSSQRGLGDVRAVWFRVDWRCARGFGSEWTGGCARRFGSGSGWPSACNKLTDGMWTRGGGETSSR</sequence>
<comment type="caution">
    <text evidence="1">The sequence shown here is derived from an EMBL/GenBank/DDBJ whole genome shotgun (WGS) entry which is preliminary data.</text>
</comment>
<evidence type="ECO:0000313" key="2">
    <source>
        <dbReference type="Proteomes" id="UP000807504"/>
    </source>
</evidence>
<evidence type="ECO:0000313" key="1">
    <source>
        <dbReference type="EMBL" id="KAF8778523.1"/>
    </source>
</evidence>
<gene>
    <name evidence="1" type="ORF">HNY73_015237</name>
</gene>
<reference evidence="1" key="1">
    <citation type="journal article" date="2020" name="bioRxiv">
        <title>Chromosome-level reference genome of the European wasp spider Argiope bruennichi: a resource for studies on range expansion and evolutionary adaptation.</title>
        <authorList>
            <person name="Sheffer M.M."/>
            <person name="Hoppe A."/>
            <person name="Krehenwinkel H."/>
            <person name="Uhl G."/>
            <person name="Kuss A.W."/>
            <person name="Jensen L."/>
            <person name="Jensen C."/>
            <person name="Gillespie R.G."/>
            <person name="Hoff K.J."/>
            <person name="Prost S."/>
        </authorList>
    </citation>
    <scope>NUCLEOTIDE SEQUENCE</scope>
</reference>
<proteinExistence type="predicted"/>
<dbReference type="EMBL" id="JABXBU010002072">
    <property type="protein sequence ID" value="KAF8778523.1"/>
    <property type="molecule type" value="Genomic_DNA"/>
</dbReference>
<name>A0A8T0ERG8_ARGBR</name>
<keyword evidence="2" id="KW-1185">Reference proteome</keyword>
<dbReference type="AlphaFoldDB" id="A0A8T0ERG8"/>
<organism evidence="1 2">
    <name type="scientific">Argiope bruennichi</name>
    <name type="common">Wasp spider</name>
    <name type="synonym">Aranea bruennichi</name>
    <dbReference type="NCBI Taxonomy" id="94029"/>
    <lineage>
        <taxon>Eukaryota</taxon>
        <taxon>Metazoa</taxon>
        <taxon>Ecdysozoa</taxon>
        <taxon>Arthropoda</taxon>
        <taxon>Chelicerata</taxon>
        <taxon>Arachnida</taxon>
        <taxon>Araneae</taxon>
        <taxon>Araneomorphae</taxon>
        <taxon>Entelegynae</taxon>
        <taxon>Araneoidea</taxon>
        <taxon>Araneidae</taxon>
        <taxon>Argiope</taxon>
    </lineage>
</organism>